<feature type="binding site" evidence="15">
    <location>
        <position position="77"/>
    </location>
    <ligand>
        <name>Ca(2+)</name>
        <dbReference type="ChEBI" id="CHEBI:29108"/>
        <label>1</label>
    </ligand>
</feature>
<keyword evidence="5 15" id="KW-0479">Metal-binding</keyword>
<dbReference type="GO" id="GO:0005576">
    <property type="term" value="C:extracellular region"/>
    <property type="evidence" value="ECO:0007669"/>
    <property type="project" value="UniProtKB-SubCell"/>
</dbReference>
<evidence type="ECO:0000256" key="16">
    <source>
        <dbReference type="PIRSR" id="PIRSR600823-4"/>
    </source>
</evidence>
<proteinExistence type="inferred from homology"/>
<keyword evidence="6 15" id="KW-0106">Calcium</keyword>
<feature type="site" description="Transition state stabilizer" evidence="16">
    <location>
        <position position="63"/>
    </location>
</feature>
<evidence type="ECO:0000256" key="9">
    <source>
        <dbReference type="ARBA" id="ARBA00023157"/>
    </source>
</evidence>
<dbReference type="InterPro" id="IPR002016">
    <property type="entry name" value="Haem_peroxidase"/>
</dbReference>
<keyword evidence="10" id="KW-0325">Glycoprotein</keyword>
<organism evidence="20 21">
    <name type="scientific">Canna indica</name>
    <name type="common">Indian-shot</name>
    <dbReference type="NCBI Taxonomy" id="4628"/>
    <lineage>
        <taxon>Eukaryota</taxon>
        <taxon>Viridiplantae</taxon>
        <taxon>Streptophyta</taxon>
        <taxon>Embryophyta</taxon>
        <taxon>Tracheophyta</taxon>
        <taxon>Spermatophyta</taxon>
        <taxon>Magnoliopsida</taxon>
        <taxon>Liliopsida</taxon>
        <taxon>Zingiberales</taxon>
        <taxon>Cannaceae</taxon>
        <taxon>Canna</taxon>
    </lineage>
</organism>
<evidence type="ECO:0000256" key="17">
    <source>
        <dbReference type="PIRSR" id="PIRSR600823-5"/>
    </source>
</evidence>
<protein>
    <recommendedName>
        <fullName evidence="18">Peroxidase</fullName>
        <ecNumber evidence="18">1.11.1.7</ecNumber>
    </recommendedName>
</protein>
<comment type="function">
    <text evidence="18">Removal of H(2)O(2), oxidation of toxic reductants, biosynthesis and degradation of lignin, suberization, auxin catabolism, response to environmental stresses such as wounding, pathogen attack and oxidative stress.</text>
</comment>
<feature type="active site" description="Proton acceptor" evidence="13">
    <location>
        <position position="67"/>
    </location>
</feature>
<dbReference type="PROSITE" id="PS50873">
    <property type="entry name" value="PEROXIDASE_4"/>
    <property type="match status" value="1"/>
</dbReference>
<evidence type="ECO:0000256" key="14">
    <source>
        <dbReference type="PIRSR" id="PIRSR600823-2"/>
    </source>
</evidence>
<evidence type="ECO:0000313" key="21">
    <source>
        <dbReference type="Proteomes" id="UP001327560"/>
    </source>
</evidence>
<keyword evidence="3 18" id="KW-0575">Peroxidase</keyword>
<dbReference type="InterPro" id="IPR000823">
    <property type="entry name" value="Peroxidase_pln"/>
</dbReference>
<feature type="binding site" evidence="15">
    <location>
        <position position="75"/>
    </location>
    <ligand>
        <name>Ca(2+)</name>
        <dbReference type="ChEBI" id="CHEBI:29108"/>
        <label>1</label>
    </ligand>
</feature>
<dbReference type="InterPro" id="IPR010255">
    <property type="entry name" value="Haem_peroxidase_sf"/>
</dbReference>
<evidence type="ECO:0000259" key="19">
    <source>
        <dbReference type="PROSITE" id="PS50873"/>
    </source>
</evidence>
<dbReference type="EC" id="1.11.1.7" evidence="18"/>
<evidence type="ECO:0000256" key="13">
    <source>
        <dbReference type="PIRSR" id="PIRSR600823-1"/>
    </source>
</evidence>
<dbReference type="FunFam" id="1.10.520.10:FF:000001">
    <property type="entry name" value="Peroxidase"/>
    <property type="match status" value="1"/>
</dbReference>
<dbReference type="InterPro" id="IPR019793">
    <property type="entry name" value="Peroxidases_heam-ligand_BS"/>
</dbReference>
<evidence type="ECO:0000256" key="6">
    <source>
        <dbReference type="ARBA" id="ARBA00022837"/>
    </source>
</evidence>
<evidence type="ECO:0000256" key="7">
    <source>
        <dbReference type="ARBA" id="ARBA00023002"/>
    </source>
</evidence>
<feature type="chain" id="PRO_5042670596" description="Peroxidase" evidence="18">
    <location>
        <begin position="26"/>
        <end position="331"/>
    </location>
</feature>
<feature type="binding site" evidence="14">
    <location>
        <position position="164"/>
    </location>
    <ligand>
        <name>substrate</name>
    </ligand>
</feature>
<feature type="binding site" evidence="15">
    <location>
        <position position="254"/>
    </location>
    <ligand>
        <name>Ca(2+)</name>
        <dbReference type="ChEBI" id="CHEBI:29108"/>
        <label>2</label>
    </ligand>
</feature>
<feature type="domain" description="Plant heme peroxidase family profile" evidence="19">
    <location>
        <begin position="26"/>
        <end position="329"/>
    </location>
</feature>
<comment type="catalytic activity">
    <reaction evidence="1 18">
        <text>2 a phenolic donor + H2O2 = 2 a phenolic radical donor + 2 H2O</text>
        <dbReference type="Rhea" id="RHEA:56136"/>
        <dbReference type="ChEBI" id="CHEBI:15377"/>
        <dbReference type="ChEBI" id="CHEBI:16240"/>
        <dbReference type="ChEBI" id="CHEBI:139520"/>
        <dbReference type="ChEBI" id="CHEBI:139521"/>
        <dbReference type="EC" id="1.11.1.7"/>
    </reaction>
</comment>
<keyword evidence="18" id="KW-0964">Secreted</keyword>
<feature type="binding site" evidence="15">
    <location>
        <position position="89"/>
    </location>
    <ligand>
        <name>Ca(2+)</name>
        <dbReference type="ChEBI" id="CHEBI:29108"/>
        <label>1</label>
    </ligand>
</feature>
<feature type="binding site" evidence="15">
    <location>
        <position position="73"/>
    </location>
    <ligand>
        <name>Ca(2+)</name>
        <dbReference type="ChEBI" id="CHEBI:29108"/>
        <label>1</label>
    </ligand>
</feature>
<feature type="binding site" description="axial binding residue" evidence="15">
    <location>
        <position position="194"/>
    </location>
    <ligand>
        <name>heme b</name>
        <dbReference type="ChEBI" id="CHEBI:60344"/>
    </ligand>
    <ligandPart>
        <name>Fe</name>
        <dbReference type="ChEBI" id="CHEBI:18248"/>
    </ligandPart>
</feature>
<evidence type="ECO:0000256" key="4">
    <source>
        <dbReference type="ARBA" id="ARBA00022617"/>
    </source>
</evidence>
<keyword evidence="11" id="KW-0873">Pyrrolidone carboxylic acid</keyword>
<feature type="disulfide bond" evidence="17">
    <location>
        <begin position="36"/>
        <end position="116"/>
    </location>
</feature>
<accession>A0AAQ3K5Y6</accession>
<feature type="disulfide bond" evidence="17">
    <location>
        <begin position="122"/>
        <end position="325"/>
    </location>
</feature>
<evidence type="ECO:0000313" key="20">
    <source>
        <dbReference type="EMBL" id="WOL02617.1"/>
    </source>
</evidence>
<dbReference type="PRINTS" id="PR00461">
    <property type="entry name" value="PLPEROXIDASE"/>
</dbReference>
<dbReference type="InterPro" id="IPR033905">
    <property type="entry name" value="Secretory_peroxidase"/>
</dbReference>
<keyword evidence="21" id="KW-1185">Reference proteome</keyword>
<dbReference type="GO" id="GO:0020037">
    <property type="term" value="F:heme binding"/>
    <property type="evidence" value="ECO:0007669"/>
    <property type="project" value="UniProtKB-UniRule"/>
</dbReference>
<feature type="binding site" evidence="15">
    <location>
        <position position="68"/>
    </location>
    <ligand>
        <name>Ca(2+)</name>
        <dbReference type="ChEBI" id="CHEBI:29108"/>
        <label>1</label>
    </ligand>
</feature>
<evidence type="ECO:0000256" key="12">
    <source>
        <dbReference type="ARBA" id="ARBA00023324"/>
    </source>
</evidence>
<comment type="similarity">
    <text evidence="2">Belongs to the peroxidase family. Ascorbate peroxidase subfamily.</text>
</comment>
<evidence type="ECO:0000256" key="5">
    <source>
        <dbReference type="ARBA" id="ARBA00022723"/>
    </source>
</evidence>
<dbReference type="GO" id="GO:0046872">
    <property type="term" value="F:metal ion binding"/>
    <property type="evidence" value="ECO:0007669"/>
    <property type="project" value="UniProtKB-UniRule"/>
</dbReference>
<reference evidence="20 21" key="1">
    <citation type="submission" date="2023-10" db="EMBL/GenBank/DDBJ databases">
        <title>Chromosome-scale genome assembly provides insights into flower coloration mechanisms of Canna indica.</title>
        <authorList>
            <person name="Li C."/>
        </authorList>
    </citation>
    <scope>NUCLEOTIDE SEQUENCE [LARGE SCALE GENOMIC DNA]</scope>
    <source>
        <tissue evidence="20">Flower</tissue>
    </source>
</reference>
<sequence>MSSCSFSVAIVLVTFLAFHFHGSRAQLNSTFYDTTCPNVSYIVQRIVEVAQSKDPRMPASLLRLHFHDCFVNGCDGSVLLDNSTTILSEKDAPPNSNSLRGFEVIDVVKTVVEYLCPGVVSCADILALAAEASVSLAGGPSWAVQLGRRDGTTANFTGANTNLPSPFDPIDVLKAKFAAVGLNDTDLVTLSGAHTIGRARCGAISDRLYNFNGTMMADPALNASYLATLEANCPNGGNETTINNLDLTTPDSFDNSYYINLANSEGLLRSDQELYSVGSNDSFTLTAGIYASNQTAFFESFALSMINMGNIGALTGTDGEIRTNCRLVNAN</sequence>
<keyword evidence="18" id="KW-0732">Signal</keyword>
<dbReference type="FunFam" id="1.10.420.10:FF:000001">
    <property type="entry name" value="Peroxidase"/>
    <property type="match status" value="1"/>
</dbReference>
<keyword evidence="7 18" id="KW-0560">Oxidoreductase</keyword>
<evidence type="ECO:0000256" key="8">
    <source>
        <dbReference type="ARBA" id="ARBA00023004"/>
    </source>
</evidence>
<evidence type="ECO:0000256" key="18">
    <source>
        <dbReference type="RuleBase" id="RU362060"/>
    </source>
</evidence>
<feature type="signal peptide" evidence="18">
    <location>
        <begin position="1"/>
        <end position="25"/>
    </location>
</feature>
<comment type="similarity">
    <text evidence="18">Belongs to the peroxidase family. Classical plant (class III) peroxidase subfamily.</text>
</comment>
<keyword evidence="12 18" id="KW-0376">Hydrogen peroxide</keyword>
<name>A0AAQ3K5Y6_9LILI</name>
<dbReference type="AlphaFoldDB" id="A0AAQ3K5Y6"/>
<dbReference type="CDD" id="cd00693">
    <property type="entry name" value="secretory_peroxidase"/>
    <property type="match status" value="1"/>
</dbReference>
<dbReference type="Gene3D" id="1.10.420.10">
    <property type="entry name" value="Peroxidase, domain 2"/>
    <property type="match status" value="1"/>
</dbReference>
<keyword evidence="9 17" id="KW-1015">Disulfide bond</keyword>
<dbReference type="Gene3D" id="1.10.520.10">
    <property type="match status" value="1"/>
</dbReference>
<dbReference type="SUPFAM" id="SSF48113">
    <property type="entry name" value="Heme-dependent peroxidases"/>
    <property type="match status" value="1"/>
</dbReference>
<feature type="disulfide bond" evidence="17">
    <location>
        <begin position="201"/>
        <end position="233"/>
    </location>
</feature>
<evidence type="ECO:0000256" key="11">
    <source>
        <dbReference type="ARBA" id="ARBA00023283"/>
    </source>
</evidence>
<feature type="disulfide bond" evidence="17">
    <location>
        <begin position="69"/>
        <end position="74"/>
    </location>
</feature>
<comment type="cofactor">
    <cofactor evidence="15 18">
        <name>Ca(2+)</name>
        <dbReference type="ChEBI" id="CHEBI:29108"/>
    </cofactor>
    <text evidence="15 18">Binds 2 calcium ions per subunit.</text>
</comment>
<dbReference type="PRINTS" id="PR00458">
    <property type="entry name" value="PEROXIDASE"/>
</dbReference>
<dbReference type="PROSITE" id="PS00435">
    <property type="entry name" value="PEROXIDASE_1"/>
    <property type="match status" value="1"/>
</dbReference>
<evidence type="ECO:0000256" key="3">
    <source>
        <dbReference type="ARBA" id="ARBA00022559"/>
    </source>
</evidence>
<feature type="binding site" evidence="15">
    <location>
        <position position="249"/>
    </location>
    <ligand>
        <name>Ca(2+)</name>
        <dbReference type="ChEBI" id="CHEBI:29108"/>
        <label>2</label>
    </ligand>
</feature>
<dbReference type="GO" id="GO:0042744">
    <property type="term" value="P:hydrogen peroxide catabolic process"/>
    <property type="evidence" value="ECO:0007669"/>
    <property type="project" value="UniProtKB-KW"/>
</dbReference>
<dbReference type="EMBL" id="CP136892">
    <property type="protein sequence ID" value="WOL02617.1"/>
    <property type="molecule type" value="Genomic_DNA"/>
</dbReference>
<feature type="binding site" evidence="15">
    <location>
        <position position="195"/>
    </location>
    <ligand>
        <name>Ca(2+)</name>
        <dbReference type="ChEBI" id="CHEBI:29108"/>
        <label>2</label>
    </ligand>
</feature>
<evidence type="ECO:0000256" key="2">
    <source>
        <dbReference type="ARBA" id="ARBA00006873"/>
    </source>
</evidence>
<gene>
    <name evidence="20" type="ORF">Cni_G11336</name>
</gene>
<comment type="subcellular location">
    <subcellularLocation>
        <location evidence="18">Secreted</location>
    </subcellularLocation>
</comment>
<keyword evidence="8 15" id="KW-0408">Iron</keyword>
<dbReference type="GO" id="GO:0140825">
    <property type="term" value="F:lactoperoxidase activity"/>
    <property type="evidence" value="ECO:0007669"/>
    <property type="project" value="UniProtKB-EC"/>
</dbReference>
<dbReference type="PANTHER" id="PTHR31388">
    <property type="entry name" value="PEROXIDASE 72-RELATED"/>
    <property type="match status" value="1"/>
</dbReference>
<feature type="binding site" evidence="15">
    <location>
        <position position="246"/>
    </location>
    <ligand>
        <name>Ca(2+)</name>
        <dbReference type="ChEBI" id="CHEBI:29108"/>
        <label>2</label>
    </ligand>
</feature>
<dbReference type="GO" id="GO:0006979">
    <property type="term" value="P:response to oxidative stress"/>
    <property type="evidence" value="ECO:0007669"/>
    <property type="project" value="UniProtKB-UniRule"/>
</dbReference>
<feature type="binding site" evidence="15">
    <location>
        <position position="71"/>
    </location>
    <ligand>
        <name>Ca(2+)</name>
        <dbReference type="ChEBI" id="CHEBI:29108"/>
        <label>1</label>
    </ligand>
</feature>
<dbReference type="Proteomes" id="UP001327560">
    <property type="component" value="Chromosome 3"/>
</dbReference>
<dbReference type="Pfam" id="PF00141">
    <property type="entry name" value="peroxidase"/>
    <property type="match status" value="1"/>
</dbReference>
<evidence type="ECO:0000256" key="1">
    <source>
        <dbReference type="ARBA" id="ARBA00000189"/>
    </source>
</evidence>
<comment type="cofactor">
    <cofactor evidence="15 18">
        <name>heme b</name>
        <dbReference type="ChEBI" id="CHEBI:60344"/>
    </cofactor>
    <text evidence="15 18">Binds 1 heme b (iron(II)-protoporphyrin IX) group per subunit.</text>
</comment>
<dbReference type="PANTHER" id="PTHR31388:SF270">
    <property type="entry name" value="PEROXIDASE 22-RELATED"/>
    <property type="match status" value="1"/>
</dbReference>
<keyword evidence="4 18" id="KW-0349">Heme</keyword>
<evidence type="ECO:0000256" key="15">
    <source>
        <dbReference type="PIRSR" id="PIRSR600823-3"/>
    </source>
</evidence>
<evidence type="ECO:0000256" key="10">
    <source>
        <dbReference type="ARBA" id="ARBA00023180"/>
    </source>
</evidence>